<evidence type="ECO:0000259" key="10">
    <source>
        <dbReference type="Pfam" id="PF03900"/>
    </source>
</evidence>
<evidence type="ECO:0000256" key="3">
    <source>
        <dbReference type="ARBA" id="ARBA00005638"/>
    </source>
</evidence>
<evidence type="ECO:0000256" key="2">
    <source>
        <dbReference type="ARBA" id="ARBA00004735"/>
    </source>
</evidence>
<dbReference type="Pfam" id="PF03900">
    <property type="entry name" value="Porphobil_deamC"/>
    <property type="match status" value="1"/>
</dbReference>
<comment type="function">
    <text evidence="1 8">Tetrapolymerization of the monopyrrole PBG into the hydroxymethylbilane pre-uroporphyrinogen in several discrete steps.</text>
</comment>
<dbReference type="Proteomes" id="UP001230156">
    <property type="component" value="Unassembled WGS sequence"/>
</dbReference>
<dbReference type="SUPFAM" id="SSF53850">
    <property type="entry name" value="Periplasmic binding protein-like II"/>
    <property type="match status" value="1"/>
</dbReference>
<evidence type="ECO:0000256" key="5">
    <source>
        <dbReference type="ARBA" id="ARBA00022679"/>
    </source>
</evidence>
<comment type="pathway">
    <text evidence="2">Porphyrin-containing compound metabolism; protoporphyrin-IX biosynthesis; coproporphyrinogen-III from 5-aminolevulinate: step 2/4.</text>
</comment>
<comment type="cofactor">
    <cofactor evidence="8">
        <name>dipyrromethane</name>
        <dbReference type="ChEBI" id="CHEBI:60342"/>
    </cofactor>
    <text evidence="8">Binds 1 dipyrromethane group covalently.</text>
</comment>
<keyword evidence="5 8" id="KW-0808">Transferase</keyword>
<comment type="similarity">
    <text evidence="3 8">Belongs to the HMBS family.</text>
</comment>
<dbReference type="InterPro" id="IPR022418">
    <property type="entry name" value="Porphobilinogen_deaminase_C"/>
</dbReference>
<dbReference type="PANTHER" id="PTHR11557:SF0">
    <property type="entry name" value="PORPHOBILINOGEN DEAMINASE"/>
    <property type="match status" value="1"/>
</dbReference>
<feature type="domain" description="Porphobilinogen deaminase N-terminal" evidence="9">
    <location>
        <begin position="13"/>
        <end position="223"/>
    </location>
</feature>
<dbReference type="GO" id="GO:0004418">
    <property type="term" value="F:hydroxymethylbilane synthase activity"/>
    <property type="evidence" value="ECO:0007669"/>
    <property type="project" value="UniProtKB-EC"/>
</dbReference>
<evidence type="ECO:0000259" key="9">
    <source>
        <dbReference type="Pfam" id="PF01379"/>
    </source>
</evidence>
<organism evidence="11 12">
    <name type="scientific">Dongia sedimenti</name>
    <dbReference type="NCBI Taxonomy" id="3064282"/>
    <lineage>
        <taxon>Bacteria</taxon>
        <taxon>Pseudomonadati</taxon>
        <taxon>Pseudomonadota</taxon>
        <taxon>Alphaproteobacteria</taxon>
        <taxon>Rhodospirillales</taxon>
        <taxon>Dongiaceae</taxon>
        <taxon>Dongia</taxon>
    </lineage>
</organism>
<comment type="miscellaneous">
    <text evidence="8">The porphobilinogen subunits are added to the dipyrromethane group.</text>
</comment>
<dbReference type="EMBL" id="JAUYVI010000004">
    <property type="protein sequence ID" value="MDQ7248838.1"/>
    <property type="molecule type" value="Genomic_DNA"/>
</dbReference>
<dbReference type="InterPro" id="IPR000860">
    <property type="entry name" value="HemC"/>
</dbReference>
<reference evidence="12" key="1">
    <citation type="submission" date="2023-08" db="EMBL/GenBank/DDBJ databases">
        <title>Rhodospirillaceae gen. nov., a novel taxon isolated from the Yangtze River Yuezi River estuary sludge.</title>
        <authorList>
            <person name="Ruan L."/>
        </authorList>
    </citation>
    <scope>NUCLEOTIDE SEQUENCE [LARGE SCALE GENOMIC DNA]</scope>
    <source>
        <strain evidence="12">R-7</strain>
    </source>
</reference>
<protein>
    <recommendedName>
        <fullName evidence="8">Porphobilinogen deaminase</fullName>
        <shortName evidence="8">PBG</shortName>
        <ecNumber evidence="8">2.5.1.61</ecNumber>
    </recommendedName>
    <alternativeName>
        <fullName evidence="8">Hydroxymethylbilane synthase</fullName>
        <shortName evidence="8">HMBS</shortName>
    </alternativeName>
    <alternativeName>
        <fullName evidence="8">Pre-uroporphyrinogen synthase</fullName>
    </alternativeName>
</protein>
<dbReference type="PRINTS" id="PR00151">
    <property type="entry name" value="PORPHBDMNASE"/>
</dbReference>
<feature type="domain" description="Porphobilinogen deaminase C-terminal" evidence="10">
    <location>
        <begin position="236"/>
        <end position="307"/>
    </location>
</feature>
<evidence type="ECO:0000313" key="11">
    <source>
        <dbReference type="EMBL" id="MDQ7248838.1"/>
    </source>
</evidence>
<dbReference type="NCBIfam" id="TIGR00212">
    <property type="entry name" value="hemC"/>
    <property type="match status" value="1"/>
</dbReference>
<comment type="catalytic activity">
    <reaction evidence="7 8">
        <text>4 porphobilinogen + H2O = hydroxymethylbilane + 4 NH4(+)</text>
        <dbReference type="Rhea" id="RHEA:13185"/>
        <dbReference type="ChEBI" id="CHEBI:15377"/>
        <dbReference type="ChEBI" id="CHEBI:28938"/>
        <dbReference type="ChEBI" id="CHEBI:57845"/>
        <dbReference type="ChEBI" id="CHEBI:58126"/>
        <dbReference type="EC" id="2.5.1.61"/>
    </reaction>
</comment>
<evidence type="ECO:0000256" key="7">
    <source>
        <dbReference type="ARBA" id="ARBA00048169"/>
    </source>
</evidence>
<keyword evidence="12" id="KW-1185">Reference proteome</keyword>
<dbReference type="Gene3D" id="3.40.190.10">
    <property type="entry name" value="Periplasmic binding protein-like II"/>
    <property type="match status" value="2"/>
</dbReference>
<dbReference type="Pfam" id="PF01379">
    <property type="entry name" value="Porphobil_deam"/>
    <property type="match status" value="1"/>
</dbReference>
<dbReference type="EC" id="2.5.1.61" evidence="8"/>
<dbReference type="InterPro" id="IPR036803">
    <property type="entry name" value="Porphobilinogen_deaminase_C_sf"/>
</dbReference>
<dbReference type="PIRSF" id="PIRSF001438">
    <property type="entry name" value="4pyrrol_synth_OHMeBilane_synth"/>
    <property type="match status" value="1"/>
</dbReference>
<dbReference type="PANTHER" id="PTHR11557">
    <property type="entry name" value="PORPHOBILINOGEN DEAMINASE"/>
    <property type="match status" value="1"/>
</dbReference>
<evidence type="ECO:0000256" key="4">
    <source>
        <dbReference type="ARBA" id="ARBA00011245"/>
    </source>
</evidence>
<evidence type="ECO:0000313" key="12">
    <source>
        <dbReference type="Proteomes" id="UP001230156"/>
    </source>
</evidence>
<dbReference type="RefSeq" id="WP_379956319.1">
    <property type="nucleotide sequence ID" value="NZ_JAUYVI010000004.1"/>
</dbReference>
<keyword evidence="6 8" id="KW-0627">Porphyrin biosynthesis</keyword>
<dbReference type="HAMAP" id="MF_00260">
    <property type="entry name" value="Porphobil_deam"/>
    <property type="match status" value="1"/>
</dbReference>
<sequence length="316" mass="32618">MAVSGLSINHGAINIGTRGSPLALAQAELTKAALLAAHPQLTPAGVTIVPIKTTGDKVQDRPLSEIGGKGLFTKEIEEALLDGRIDLAVHSMKDMPTFLPDGLIIAAMLEREDPRDVLISPVADSIETLPKGAVVGTASLRRQAQLLALRPDLKVQPLRGNVGTRLEKLARGEAAATLLALAGLKRLGRVDAATAILSTDAFLPAVAQGAIGIEIRANDPRIAALVAPLDHAPTTIAVTAERACLAVLDGSCRTPIAAHAEIFGTALRLRGLVALPDGTESHRAEDTGNATLEGAAALGRAVGERLKALAGPNFLA</sequence>
<comment type="caution">
    <text evidence="11">The sequence shown here is derived from an EMBL/GenBank/DDBJ whole genome shotgun (WGS) entry which is preliminary data.</text>
</comment>
<dbReference type="SUPFAM" id="SSF54782">
    <property type="entry name" value="Porphobilinogen deaminase (hydroxymethylbilane synthase), C-terminal domain"/>
    <property type="match status" value="1"/>
</dbReference>
<accession>A0ABU0YM80</accession>
<evidence type="ECO:0000256" key="1">
    <source>
        <dbReference type="ARBA" id="ARBA00002869"/>
    </source>
</evidence>
<name>A0ABU0YM80_9PROT</name>
<dbReference type="InterPro" id="IPR022417">
    <property type="entry name" value="Porphobilin_deaminase_N"/>
</dbReference>
<feature type="modified residue" description="S-(dipyrrolylmethanemethyl)cysteine" evidence="8">
    <location>
        <position position="252"/>
    </location>
</feature>
<evidence type="ECO:0000256" key="8">
    <source>
        <dbReference type="HAMAP-Rule" id="MF_00260"/>
    </source>
</evidence>
<proteinExistence type="inferred from homology"/>
<evidence type="ECO:0000256" key="6">
    <source>
        <dbReference type="ARBA" id="ARBA00023244"/>
    </source>
</evidence>
<gene>
    <name evidence="8 11" type="primary">hemC</name>
    <name evidence="11" type="ORF">Q8A70_14230</name>
</gene>
<dbReference type="Gene3D" id="3.30.160.40">
    <property type="entry name" value="Porphobilinogen deaminase, C-terminal domain"/>
    <property type="match status" value="1"/>
</dbReference>
<comment type="subunit">
    <text evidence="4 8">Monomer.</text>
</comment>